<keyword evidence="3" id="KW-0472">Membrane</keyword>
<name>A0AAW7M919_9MICO</name>
<evidence type="ECO:0000256" key="1">
    <source>
        <dbReference type="ARBA" id="ARBA00022475"/>
    </source>
</evidence>
<accession>A0AAW7M919</accession>
<keyword evidence="2 6" id="KW-0732">Signal</keyword>
<evidence type="ECO:0000256" key="3">
    <source>
        <dbReference type="ARBA" id="ARBA00023136"/>
    </source>
</evidence>
<dbReference type="CDD" id="cd13585">
    <property type="entry name" value="PBP2_TMBP_like"/>
    <property type="match status" value="1"/>
</dbReference>
<keyword evidence="8" id="KW-1185">Reference proteome</keyword>
<keyword evidence="1" id="KW-1003">Cell membrane</keyword>
<keyword evidence="4" id="KW-0564">Palmitate</keyword>
<dbReference type="PANTHER" id="PTHR43649">
    <property type="entry name" value="ARABINOSE-BINDING PROTEIN-RELATED"/>
    <property type="match status" value="1"/>
</dbReference>
<evidence type="ECO:0000256" key="6">
    <source>
        <dbReference type="SAM" id="SignalP"/>
    </source>
</evidence>
<evidence type="ECO:0000256" key="5">
    <source>
        <dbReference type="ARBA" id="ARBA00023288"/>
    </source>
</evidence>
<dbReference type="EMBL" id="JAUHPX010000003">
    <property type="protein sequence ID" value="MDN4487916.1"/>
    <property type="molecule type" value="Genomic_DNA"/>
</dbReference>
<dbReference type="SUPFAM" id="SSF53850">
    <property type="entry name" value="Periplasmic binding protein-like II"/>
    <property type="match status" value="1"/>
</dbReference>
<dbReference type="InterPro" id="IPR006059">
    <property type="entry name" value="SBP"/>
</dbReference>
<feature type="chain" id="PRO_5043868772" evidence="6">
    <location>
        <begin position="24"/>
        <end position="470"/>
    </location>
</feature>
<gene>
    <name evidence="7" type="ORF">QQX10_07020</name>
</gene>
<evidence type="ECO:0000256" key="4">
    <source>
        <dbReference type="ARBA" id="ARBA00023139"/>
    </source>
</evidence>
<evidence type="ECO:0000313" key="8">
    <source>
        <dbReference type="Proteomes" id="UP001172737"/>
    </source>
</evidence>
<dbReference type="RefSeq" id="WP_301121957.1">
    <property type="nucleotide sequence ID" value="NZ_JAUHPX010000003.1"/>
</dbReference>
<dbReference type="InterPro" id="IPR050490">
    <property type="entry name" value="Bact_solute-bd_prot1"/>
</dbReference>
<evidence type="ECO:0000256" key="2">
    <source>
        <dbReference type="ARBA" id="ARBA00022729"/>
    </source>
</evidence>
<dbReference type="AlphaFoldDB" id="A0AAW7M919"/>
<dbReference type="PROSITE" id="PS51257">
    <property type="entry name" value="PROKAR_LIPOPROTEIN"/>
    <property type="match status" value="1"/>
</dbReference>
<dbReference type="Proteomes" id="UP001172737">
    <property type="component" value="Unassembled WGS sequence"/>
</dbReference>
<reference evidence="7" key="1">
    <citation type="submission" date="2023-06" db="EMBL/GenBank/DDBJ databases">
        <title>Sysu t00039.</title>
        <authorList>
            <person name="Gao L."/>
            <person name="Fang B.-Z."/>
            <person name="Li W.-J."/>
        </authorList>
    </citation>
    <scope>NUCLEOTIDE SEQUENCE</scope>
    <source>
        <strain evidence="7">SYSU T00039</strain>
    </source>
</reference>
<feature type="signal peptide" evidence="6">
    <location>
        <begin position="1"/>
        <end position="23"/>
    </location>
</feature>
<protein>
    <submittedName>
        <fullName evidence="7">Sugar ABC transporter substrate-binding protein</fullName>
    </submittedName>
</protein>
<sequence length="470" mass="51048">MNRKLTTAVAVTFAGALMLSACSSGGSSGDSSDNPDTSGGDAPNELTFMFRGGEYDKLAYEAAIASFEEETGADVTMIITDADQYNTKLQAAIAGNKVPDVFYVDPANMMGYVYAGVLADLSGYVDQSVVDNLWSFGVDAYRMNIETGARGVDGDPFYGLPKDVGPFGFGFNTVLFDKLGLEHPSLDEPMTFDEFTELAKQLTVDMDGDGELDHWGTGLNVMWNSQAFIWGAGADWISEDQKTITVDTPEFAEALQWFADLGLVEGVTPSAEQAQTLDTYQRWMAGEIGFFPVAPWDIATYNDKAANDPENFGYEVIPYPVANEGDDWATWLGSLGIGVSENSANKELAAELAVYLSTDLDAQKTLADGKVQIPNLIDYATGEWIETDAAASGWPSNSKAFLEIAQEKGRPLPMIYTYTPQWYDNFWIGIENVVDNGSQTAADFLAAKQPEMQQLLDQSWISADQAKAQG</sequence>
<proteinExistence type="predicted"/>
<dbReference type="PANTHER" id="PTHR43649:SF33">
    <property type="entry name" value="POLYGALACTURONAN_RHAMNOGALACTURONAN-BINDING PROTEIN YTCQ"/>
    <property type="match status" value="1"/>
</dbReference>
<keyword evidence="5" id="KW-0449">Lipoprotein</keyword>
<evidence type="ECO:0000313" key="7">
    <source>
        <dbReference type="EMBL" id="MDN4487916.1"/>
    </source>
</evidence>
<comment type="caution">
    <text evidence="7">The sequence shown here is derived from an EMBL/GenBank/DDBJ whole genome shotgun (WGS) entry which is preliminary data.</text>
</comment>
<dbReference type="Gene3D" id="3.40.190.10">
    <property type="entry name" value="Periplasmic binding protein-like II"/>
    <property type="match status" value="1"/>
</dbReference>
<dbReference type="Pfam" id="PF01547">
    <property type="entry name" value="SBP_bac_1"/>
    <property type="match status" value="1"/>
</dbReference>
<organism evidence="7 8">
    <name type="scientific">Demequina lignilytica</name>
    <dbReference type="NCBI Taxonomy" id="3051663"/>
    <lineage>
        <taxon>Bacteria</taxon>
        <taxon>Bacillati</taxon>
        <taxon>Actinomycetota</taxon>
        <taxon>Actinomycetes</taxon>
        <taxon>Micrococcales</taxon>
        <taxon>Demequinaceae</taxon>
        <taxon>Demequina</taxon>
    </lineage>
</organism>